<evidence type="ECO:0000313" key="1">
    <source>
        <dbReference type="EMBL" id="KAK4886974.1"/>
    </source>
</evidence>
<accession>A0AAN7PI18</accession>
<sequence length="148" mass="17310">MRDVFGFNFSKEESKEAVATEDTKFKGIHISSNGYYGYQLVQSNEKTTEDHFEFMDVQCNGHNDDSDIQFNNFIRPEERLCSEPVAITVMRESVNRKRPLNYDVTVDCKKRREDAPITELHQTCKYLNSRQPTHNVPDMPRNLMGHFI</sequence>
<evidence type="ECO:0000313" key="2">
    <source>
        <dbReference type="Proteomes" id="UP001353858"/>
    </source>
</evidence>
<comment type="caution">
    <text evidence="1">The sequence shown here is derived from an EMBL/GenBank/DDBJ whole genome shotgun (WGS) entry which is preliminary data.</text>
</comment>
<name>A0AAN7PI18_9COLE</name>
<dbReference type="EMBL" id="JARPUR010000001">
    <property type="protein sequence ID" value="KAK4886974.1"/>
    <property type="molecule type" value="Genomic_DNA"/>
</dbReference>
<dbReference type="AlphaFoldDB" id="A0AAN7PI18"/>
<organism evidence="1 2">
    <name type="scientific">Aquatica leii</name>
    <dbReference type="NCBI Taxonomy" id="1421715"/>
    <lineage>
        <taxon>Eukaryota</taxon>
        <taxon>Metazoa</taxon>
        <taxon>Ecdysozoa</taxon>
        <taxon>Arthropoda</taxon>
        <taxon>Hexapoda</taxon>
        <taxon>Insecta</taxon>
        <taxon>Pterygota</taxon>
        <taxon>Neoptera</taxon>
        <taxon>Endopterygota</taxon>
        <taxon>Coleoptera</taxon>
        <taxon>Polyphaga</taxon>
        <taxon>Elateriformia</taxon>
        <taxon>Elateroidea</taxon>
        <taxon>Lampyridae</taxon>
        <taxon>Luciolinae</taxon>
        <taxon>Aquatica</taxon>
    </lineage>
</organism>
<proteinExistence type="predicted"/>
<keyword evidence="2" id="KW-1185">Reference proteome</keyword>
<dbReference type="Proteomes" id="UP001353858">
    <property type="component" value="Unassembled WGS sequence"/>
</dbReference>
<protein>
    <submittedName>
        <fullName evidence="1">Uncharacterized protein</fullName>
    </submittedName>
</protein>
<reference evidence="2" key="1">
    <citation type="submission" date="2023-01" db="EMBL/GenBank/DDBJ databases">
        <title>Key to firefly adult light organ development and bioluminescence: homeobox transcription factors regulate luciferase expression and transportation to peroxisome.</title>
        <authorList>
            <person name="Fu X."/>
        </authorList>
    </citation>
    <scope>NUCLEOTIDE SEQUENCE [LARGE SCALE GENOMIC DNA]</scope>
</reference>
<gene>
    <name evidence="1" type="ORF">RN001_003245</name>
</gene>